<evidence type="ECO:0000256" key="1">
    <source>
        <dbReference type="SAM" id="MobiDB-lite"/>
    </source>
</evidence>
<name>A0A4Q9M481_9APHY</name>
<feature type="compositionally biased region" description="Basic and acidic residues" evidence="1">
    <location>
        <begin position="1"/>
        <end position="11"/>
    </location>
</feature>
<sequence>MPKRTLRDRNSIENLGHYAQKRFRVPSRQPARSRGTGDKENVLPLASEVRFPAQLGIAKKYRSHRVLPNDILEELDREGITPDN</sequence>
<proteinExistence type="predicted"/>
<gene>
    <name evidence="2" type="ORF">BD311DRAFT_677777</name>
</gene>
<organism evidence="2">
    <name type="scientific">Dichomitus squalens</name>
    <dbReference type="NCBI Taxonomy" id="114155"/>
    <lineage>
        <taxon>Eukaryota</taxon>
        <taxon>Fungi</taxon>
        <taxon>Dikarya</taxon>
        <taxon>Basidiomycota</taxon>
        <taxon>Agaricomycotina</taxon>
        <taxon>Agaricomycetes</taxon>
        <taxon>Polyporales</taxon>
        <taxon>Polyporaceae</taxon>
        <taxon>Dichomitus</taxon>
    </lineage>
</organism>
<dbReference type="Proteomes" id="UP000292957">
    <property type="component" value="Unassembled WGS sequence"/>
</dbReference>
<feature type="region of interest" description="Disordered" evidence="1">
    <location>
        <begin position="1"/>
        <end position="41"/>
    </location>
</feature>
<protein>
    <submittedName>
        <fullName evidence="2">Uncharacterized protein</fullName>
    </submittedName>
</protein>
<dbReference type="EMBL" id="ML143584">
    <property type="protein sequence ID" value="TBU21694.1"/>
    <property type="molecule type" value="Genomic_DNA"/>
</dbReference>
<accession>A0A4Q9M481</accession>
<reference evidence="2" key="1">
    <citation type="submission" date="2019-01" db="EMBL/GenBank/DDBJ databases">
        <title>Draft genome sequences of three monokaryotic isolates of the white-rot basidiomycete fungus Dichomitus squalens.</title>
        <authorList>
            <consortium name="DOE Joint Genome Institute"/>
            <person name="Lopez S.C."/>
            <person name="Andreopoulos B."/>
            <person name="Pangilinan J."/>
            <person name="Lipzen A."/>
            <person name="Riley R."/>
            <person name="Ahrendt S."/>
            <person name="Ng V."/>
            <person name="Barry K."/>
            <person name="Daum C."/>
            <person name="Grigoriev I.V."/>
            <person name="Hilden K.S."/>
            <person name="Makela M.R."/>
            <person name="de Vries R.P."/>
        </authorList>
    </citation>
    <scope>NUCLEOTIDE SEQUENCE [LARGE SCALE GENOMIC DNA]</scope>
    <source>
        <strain evidence="2">OM18370.1</strain>
    </source>
</reference>
<dbReference type="AlphaFoldDB" id="A0A4Q9M481"/>
<evidence type="ECO:0000313" key="2">
    <source>
        <dbReference type="EMBL" id="TBU21694.1"/>
    </source>
</evidence>